<organism evidence="6 7">
    <name type="scientific">Colletotrichum incanum</name>
    <name type="common">Soybean anthracnose fungus</name>
    <dbReference type="NCBI Taxonomy" id="1573173"/>
    <lineage>
        <taxon>Eukaryota</taxon>
        <taxon>Fungi</taxon>
        <taxon>Dikarya</taxon>
        <taxon>Ascomycota</taxon>
        <taxon>Pezizomycotina</taxon>
        <taxon>Sordariomycetes</taxon>
        <taxon>Hypocreomycetidae</taxon>
        <taxon>Glomerellales</taxon>
        <taxon>Glomerellaceae</taxon>
        <taxon>Colletotrichum</taxon>
        <taxon>Colletotrichum spaethianum species complex</taxon>
    </lineage>
</organism>
<dbReference type="GO" id="GO:0004842">
    <property type="term" value="F:ubiquitin-protein transferase activity"/>
    <property type="evidence" value="ECO:0007669"/>
    <property type="project" value="TreeGrafter"/>
</dbReference>
<evidence type="ECO:0000313" key="7">
    <source>
        <dbReference type="Proteomes" id="UP000076584"/>
    </source>
</evidence>
<name>A0A161W2M7_COLIC</name>
<evidence type="ECO:0000256" key="4">
    <source>
        <dbReference type="SAM" id="Coils"/>
    </source>
</evidence>
<feature type="repeat" description="ANK" evidence="3">
    <location>
        <begin position="440"/>
        <end position="472"/>
    </location>
</feature>
<dbReference type="Pfam" id="PF12796">
    <property type="entry name" value="Ank_2"/>
    <property type="match status" value="3"/>
</dbReference>
<accession>A0A161W2M7</accession>
<dbReference type="SMART" id="SM00248">
    <property type="entry name" value="ANK"/>
    <property type="match status" value="12"/>
</dbReference>
<protein>
    <submittedName>
        <fullName evidence="6">Ankyrin unc44</fullName>
    </submittedName>
</protein>
<comment type="caution">
    <text evidence="6">The sequence shown here is derived from an EMBL/GenBank/DDBJ whole genome shotgun (WGS) entry which is preliminary data.</text>
</comment>
<dbReference type="GO" id="GO:0085020">
    <property type="term" value="P:protein K6-linked ubiquitination"/>
    <property type="evidence" value="ECO:0007669"/>
    <property type="project" value="TreeGrafter"/>
</dbReference>
<dbReference type="STRING" id="1573173.A0A161W2M7"/>
<dbReference type="PROSITE" id="PS50088">
    <property type="entry name" value="ANK_REPEAT"/>
    <property type="match status" value="8"/>
</dbReference>
<dbReference type="SUPFAM" id="SSF48403">
    <property type="entry name" value="Ankyrin repeat"/>
    <property type="match status" value="2"/>
</dbReference>
<sequence length="711" mass="77616">MTWQIHLKPRLNDRQSSKMDIIGTVTGVIDLFVVAYQIQGLCDKYKNAPKTVRDIIEECEWTKALCLSLKEQLLRTPNALQHGEKPRPDPDVRQKPGHTLLWCFEKSMQGIRETLEELEKEAGKLQSKKNSLMGKWDKTKFLWKEDYFKDAVQSVKDQRDMVAIVMSGIQLHNTNTVSKDLQRLIALIEADTNPISKSTPQIDHLQPPARELKKSKSDTQIKRSGARLAEDLYTAVRGGRLVDVEPILSQGVSIDMALGDGGDRAVHIAAREGFLPILDRLLAYGADVNVQSTSQETPLHQALQWGQTPTSLTLLSNGANWTIANDKGASALHVAAKKSAYLVVQYLLDRGADPNVRDKQGQTPLFMACHPVDKNGKKSKVDVKVIRALIERGADPTIIGAKKSGSTPVHELAMSGNAKELEIVAKAAKSVDLPLEGDCEGATPLHLAVRNNHQEAVDVLIRLGANVNAVQTSKDGAVPTALWQAGWNKNLGIATKLLEAGADPNARGKDKATVLHLAVAKRWPEMVRLLAKHKASLNAQTSDRRRALHAAVWTKDLAMVRLLLEIGARVDGKGASSATPLMDAAQSGSLPMIRLLIEYGAKWSYTTPQGTDAFIWACSGGHLLCASFFLGCGQDLHKRASGDFTALHYAARAGRMDCAKWLLELGIDKSVRSTVARAPFKVVGTAAEVARAHGADAVADFIDKYEADAVY</sequence>
<dbReference type="Gene3D" id="1.25.40.20">
    <property type="entry name" value="Ankyrin repeat-containing domain"/>
    <property type="match status" value="2"/>
</dbReference>
<dbReference type="Pfam" id="PF13857">
    <property type="entry name" value="Ank_5"/>
    <property type="match status" value="1"/>
</dbReference>
<dbReference type="PRINTS" id="PR01415">
    <property type="entry name" value="ANKYRIN"/>
</dbReference>
<feature type="coiled-coil region" evidence="4">
    <location>
        <begin position="101"/>
        <end position="135"/>
    </location>
</feature>
<feature type="repeat" description="ANK" evidence="3">
    <location>
        <begin position="510"/>
        <end position="542"/>
    </location>
</feature>
<gene>
    <name evidence="6" type="ORF">CI238_00475</name>
</gene>
<keyword evidence="5" id="KW-0812">Transmembrane</keyword>
<dbReference type="InterPro" id="IPR002110">
    <property type="entry name" value="Ankyrin_rpt"/>
</dbReference>
<evidence type="ECO:0000256" key="5">
    <source>
        <dbReference type="SAM" id="Phobius"/>
    </source>
</evidence>
<feature type="repeat" description="ANK" evidence="3">
    <location>
        <begin position="261"/>
        <end position="293"/>
    </location>
</feature>
<evidence type="ECO:0000313" key="6">
    <source>
        <dbReference type="EMBL" id="KZL81275.1"/>
    </source>
</evidence>
<keyword evidence="5" id="KW-0472">Membrane</keyword>
<feature type="transmembrane region" description="Helical" evidence="5">
    <location>
        <begin position="21"/>
        <end position="38"/>
    </location>
</feature>
<keyword evidence="5" id="KW-1133">Transmembrane helix</keyword>
<dbReference type="Pfam" id="PF13637">
    <property type="entry name" value="Ank_4"/>
    <property type="match status" value="1"/>
</dbReference>
<feature type="repeat" description="ANK" evidence="3">
    <location>
        <begin position="576"/>
        <end position="608"/>
    </location>
</feature>
<evidence type="ECO:0000256" key="2">
    <source>
        <dbReference type="ARBA" id="ARBA00023043"/>
    </source>
</evidence>
<keyword evidence="7" id="KW-1185">Reference proteome</keyword>
<evidence type="ECO:0000256" key="3">
    <source>
        <dbReference type="PROSITE-ProRule" id="PRU00023"/>
    </source>
</evidence>
<dbReference type="Proteomes" id="UP000076584">
    <property type="component" value="Unassembled WGS sequence"/>
</dbReference>
<reference evidence="6 7" key="1">
    <citation type="submission" date="2015-06" db="EMBL/GenBank/DDBJ databases">
        <title>Survival trade-offs in plant roots during colonization by closely related pathogenic and mutualistic fungi.</title>
        <authorList>
            <person name="Hacquard S."/>
            <person name="Kracher B."/>
            <person name="Hiruma K."/>
            <person name="Weinman A."/>
            <person name="Muench P."/>
            <person name="Garrido Oter R."/>
            <person name="Ver Loren van Themaat E."/>
            <person name="Dallerey J.-F."/>
            <person name="Damm U."/>
            <person name="Henrissat B."/>
            <person name="Lespinet O."/>
            <person name="Thon M."/>
            <person name="Kemen E."/>
            <person name="McHardy A.C."/>
            <person name="Schulze-Lefert P."/>
            <person name="O'Connell R.J."/>
        </authorList>
    </citation>
    <scope>NUCLEOTIDE SEQUENCE [LARGE SCALE GENOMIC DNA]</scope>
    <source>
        <strain evidence="6 7">MAFF 238704</strain>
    </source>
</reference>
<proteinExistence type="predicted"/>
<feature type="repeat" description="ANK" evidence="3">
    <location>
        <begin position="294"/>
        <end position="326"/>
    </location>
</feature>
<feature type="repeat" description="ANK" evidence="3">
    <location>
        <begin position="543"/>
        <end position="575"/>
    </location>
</feature>
<dbReference type="PROSITE" id="PS50297">
    <property type="entry name" value="ANK_REP_REGION"/>
    <property type="match status" value="6"/>
</dbReference>
<feature type="repeat" description="ANK" evidence="3">
    <location>
        <begin position="327"/>
        <end position="359"/>
    </location>
</feature>
<evidence type="ECO:0000256" key="1">
    <source>
        <dbReference type="ARBA" id="ARBA00022737"/>
    </source>
</evidence>
<keyword evidence="1" id="KW-0677">Repeat</keyword>
<keyword evidence="2 3" id="KW-0040">ANK repeat</keyword>
<dbReference type="EMBL" id="LFIW01001670">
    <property type="protein sequence ID" value="KZL81275.1"/>
    <property type="molecule type" value="Genomic_DNA"/>
</dbReference>
<keyword evidence="4" id="KW-0175">Coiled coil</keyword>
<dbReference type="PANTHER" id="PTHR24171:SF9">
    <property type="entry name" value="ANKYRIN REPEAT DOMAIN-CONTAINING PROTEIN 39"/>
    <property type="match status" value="1"/>
</dbReference>
<feature type="repeat" description="ANK" evidence="3">
    <location>
        <begin position="642"/>
        <end position="674"/>
    </location>
</feature>
<dbReference type="AlphaFoldDB" id="A0A161W2M7"/>
<dbReference type="PANTHER" id="PTHR24171">
    <property type="entry name" value="ANKYRIN REPEAT DOMAIN-CONTAINING PROTEIN 39-RELATED"/>
    <property type="match status" value="1"/>
</dbReference>
<dbReference type="InterPro" id="IPR036770">
    <property type="entry name" value="Ankyrin_rpt-contain_sf"/>
</dbReference>